<accession>A0A6L5GT10</accession>
<comment type="caution">
    <text evidence="1">The sequence shown here is derived from an EMBL/GenBank/DDBJ whole genome shotgun (WGS) entry which is preliminary data.</text>
</comment>
<reference evidence="1" key="1">
    <citation type="journal article" date="2020" name="Appl. Environ. Microbiol.">
        <title>Medium-Chain Fatty Acid Synthesis by 'Candidatus Weimeria bifida' gen. nov., sp. nov., and 'Candidatus Pseudoramibacter fermentans' sp. nov.</title>
        <authorList>
            <person name="Scarborough M.J."/>
            <person name="Myers K.S."/>
            <person name="Donohue T.J."/>
            <person name="Noguera D.R."/>
        </authorList>
    </citation>
    <scope>NUCLEOTIDE SEQUENCE</scope>
    <source>
        <strain evidence="1">EUB1.1</strain>
    </source>
</reference>
<gene>
    <name evidence="1" type="ORF">FRC53_07655</name>
</gene>
<dbReference type="PANTHER" id="PTHR39450:SF1">
    <property type="entry name" value="DUF1667 DOMAIN-CONTAINING PROTEIN"/>
    <property type="match status" value="1"/>
</dbReference>
<evidence type="ECO:0000313" key="1">
    <source>
        <dbReference type="EMBL" id="MQM73268.1"/>
    </source>
</evidence>
<dbReference type="Gene3D" id="3.10.530.10">
    <property type="entry name" value="CPE0013-like"/>
    <property type="match status" value="1"/>
</dbReference>
<dbReference type="Proteomes" id="UP000473648">
    <property type="component" value="Unassembled WGS sequence"/>
</dbReference>
<evidence type="ECO:0000313" key="2">
    <source>
        <dbReference type="Proteomes" id="UP000473648"/>
    </source>
</evidence>
<dbReference type="Gene3D" id="2.20.25.90">
    <property type="entry name" value="ADC-like domains"/>
    <property type="match status" value="1"/>
</dbReference>
<dbReference type="Pfam" id="PF07892">
    <property type="entry name" value="DUF1667"/>
    <property type="match status" value="1"/>
</dbReference>
<dbReference type="InterPro" id="IPR012460">
    <property type="entry name" value="DUF1667"/>
</dbReference>
<dbReference type="SUPFAM" id="SSF160148">
    <property type="entry name" value="CPE0013-like"/>
    <property type="match status" value="1"/>
</dbReference>
<protein>
    <submittedName>
        <fullName evidence="1">DUF1667 domain-containing protein</fullName>
    </submittedName>
</protein>
<keyword evidence="2" id="KW-1185">Reference proteome</keyword>
<organism evidence="1 2">
    <name type="scientific">Candidatus Pseudoramibacter fermentans</name>
    <dbReference type="NCBI Taxonomy" id="2594427"/>
    <lineage>
        <taxon>Bacteria</taxon>
        <taxon>Bacillati</taxon>
        <taxon>Bacillota</taxon>
        <taxon>Clostridia</taxon>
        <taxon>Eubacteriales</taxon>
        <taxon>Eubacteriaceae</taxon>
        <taxon>Pseudoramibacter</taxon>
    </lineage>
</organism>
<dbReference type="AlphaFoldDB" id="A0A6L5GT10"/>
<dbReference type="SUPFAM" id="SSF53706">
    <property type="entry name" value="Formate dehydrogenase/DMSO reductase, domains 1-3"/>
    <property type="match status" value="1"/>
</dbReference>
<name>A0A6L5GT10_9FIRM</name>
<dbReference type="InterPro" id="IPR036593">
    <property type="entry name" value="CPE0013-like_sf"/>
</dbReference>
<sequence>MKKVKMSCTTCPNSCELLATIEDDQVVAVEGNLCKRGVDFAESEWRCPVRTLTSTMILDTGAKAVLVPVRSAKPIPKAVMKDAMQAIQAKHLHHAVKMGESLIANVAGTGVDIVAAKTVRM</sequence>
<proteinExistence type="predicted"/>
<dbReference type="PANTHER" id="PTHR39450">
    <property type="entry name" value="MOLYBDOPTERIN OXIDOREDUCTASE, 4FE-4S CLUSTER-BINDING SUBUNIT"/>
    <property type="match status" value="1"/>
</dbReference>
<dbReference type="EMBL" id="VOGB01000005">
    <property type="protein sequence ID" value="MQM73268.1"/>
    <property type="molecule type" value="Genomic_DNA"/>
</dbReference>